<evidence type="ECO:0000313" key="3">
    <source>
        <dbReference type="Proteomes" id="UP001582793"/>
    </source>
</evidence>
<name>A0ABV5CXP4_9ACTN</name>
<proteinExistence type="predicted"/>
<comment type="caution">
    <text evidence="2">The sequence shown here is derived from an EMBL/GenBank/DDBJ whole genome shotgun (WGS) entry which is preliminary data.</text>
</comment>
<dbReference type="PROSITE" id="PS51257">
    <property type="entry name" value="PROKAR_LIPOPROTEIN"/>
    <property type="match status" value="1"/>
</dbReference>
<dbReference type="Proteomes" id="UP001582793">
    <property type="component" value="Unassembled WGS sequence"/>
</dbReference>
<reference evidence="2 3" key="1">
    <citation type="submission" date="2024-04" db="EMBL/GenBank/DDBJ databases">
        <title>Polymorphospora sp. isolated from Baiyangdian Lake in Xiong'an New Area.</title>
        <authorList>
            <person name="Zhang X."/>
            <person name="Liu J."/>
        </authorList>
    </citation>
    <scope>NUCLEOTIDE SEQUENCE [LARGE SCALE GENOMIC DNA]</scope>
    <source>
        <strain evidence="2 3">2-325</strain>
    </source>
</reference>
<evidence type="ECO:0000256" key="1">
    <source>
        <dbReference type="SAM" id="SignalP"/>
    </source>
</evidence>
<feature type="signal peptide" evidence="1">
    <location>
        <begin position="1"/>
        <end position="28"/>
    </location>
</feature>
<keyword evidence="1" id="KW-0732">Signal</keyword>
<dbReference type="EMBL" id="JBCGDC010000106">
    <property type="protein sequence ID" value="MFB6396771.1"/>
    <property type="molecule type" value="Genomic_DNA"/>
</dbReference>
<gene>
    <name evidence="2" type="ORF">AAFH96_27235</name>
</gene>
<organism evidence="2 3">
    <name type="scientific">Polymorphospora lycopeni</name>
    <dbReference type="NCBI Taxonomy" id="3140240"/>
    <lineage>
        <taxon>Bacteria</taxon>
        <taxon>Bacillati</taxon>
        <taxon>Actinomycetota</taxon>
        <taxon>Actinomycetes</taxon>
        <taxon>Micromonosporales</taxon>
        <taxon>Micromonosporaceae</taxon>
        <taxon>Polymorphospora</taxon>
    </lineage>
</organism>
<evidence type="ECO:0000313" key="2">
    <source>
        <dbReference type="EMBL" id="MFB6396771.1"/>
    </source>
</evidence>
<keyword evidence="3" id="KW-1185">Reference proteome</keyword>
<sequence length="116" mass="11891">MISRMPPLRPRRIAAVAAGLALAGAVIAGCSSSSEGASTQCGIDQCTVTFQRGVEANASIFGVEAKLVGVDGNLVTIEVAGQQLSLTTEQQAADVAGFQVTLDRVTDSEIAVKISR</sequence>
<protein>
    <submittedName>
        <fullName evidence="2">Uncharacterized protein</fullName>
    </submittedName>
</protein>
<accession>A0ABV5CXP4</accession>
<feature type="chain" id="PRO_5046279018" evidence="1">
    <location>
        <begin position="29"/>
        <end position="116"/>
    </location>
</feature>